<accession>A0AAD5S3X4</accession>
<keyword evidence="3 7" id="KW-0863">Zinc-finger</keyword>
<evidence type="ECO:0000256" key="4">
    <source>
        <dbReference type="ARBA" id="ARBA00022833"/>
    </source>
</evidence>
<dbReference type="Gene3D" id="2.60.260.20">
    <property type="entry name" value="Urease metallochaperone UreE, N-terminal domain"/>
    <property type="match status" value="2"/>
</dbReference>
<dbReference type="CDD" id="cd10719">
    <property type="entry name" value="DnaJ_zf"/>
    <property type="match status" value="1"/>
</dbReference>
<dbReference type="FunFam" id="2.10.230.10:FF:000002">
    <property type="entry name" value="Molecular chaperone DnaJ"/>
    <property type="match status" value="1"/>
</dbReference>
<dbReference type="Pfam" id="PF00684">
    <property type="entry name" value="DnaJ_CXXCXGXG"/>
    <property type="match status" value="1"/>
</dbReference>
<evidence type="ECO:0000313" key="10">
    <source>
        <dbReference type="EMBL" id="KAJ3038375.1"/>
    </source>
</evidence>
<evidence type="ECO:0000256" key="7">
    <source>
        <dbReference type="PROSITE-ProRule" id="PRU00546"/>
    </source>
</evidence>
<keyword evidence="11" id="KW-1185">Reference proteome</keyword>
<dbReference type="GO" id="GO:0042026">
    <property type="term" value="P:protein refolding"/>
    <property type="evidence" value="ECO:0007669"/>
    <property type="project" value="TreeGrafter"/>
</dbReference>
<organism evidence="10 11">
    <name type="scientific">Rhizophlyctis rosea</name>
    <dbReference type="NCBI Taxonomy" id="64517"/>
    <lineage>
        <taxon>Eukaryota</taxon>
        <taxon>Fungi</taxon>
        <taxon>Fungi incertae sedis</taxon>
        <taxon>Chytridiomycota</taxon>
        <taxon>Chytridiomycota incertae sedis</taxon>
        <taxon>Chytridiomycetes</taxon>
        <taxon>Rhizophlyctidales</taxon>
        <taxon>Rhizophlyctidaceae</taxon>
        <taxon>Rhizophlyctis</taxon>
    </lineage>
</organism>
<dbReference type="SUPFAM" id="SSF49493">
    <property type="entry name" value="HSP40/DnaJ peptide-binding domain"/>
    <property type="match status" value="2"/>
</dbReference>
<feature type="compositionally biased region" description="Basic and acidic residues" evidence="8">
    <location>
        <begin position="280"/>
        <end position="317"/>
    </location>
</feature>
<evidence type="ECO:0000313" key="11">
    <source>
        <dbReference type="Proteomes" id="UP001212841"/>
    </source>
</evidence>
<keyword evidence="5" id="KW-0143">Chaperone</keyword>
<dbReference type="GO" id="GO:0031072">
    <property type="term" value="F:heat shock protein binding"/>
    <property type="evidence" value="ECO:0007669"/>
    <property type="project" value="InterPro"/>
</dbReference>
<dbReference type="FunFam" id="2.60.260.20:FF:000005">
    <property type="entry name" value="Chaperone protein dnaJ 1, mitochondrial"/>
    <property type="match status" value="1"/>
</dbReference>
<evidence type="ECO:0000256" key="2">
    <source>
        <dbReference type="ARBA" id="ARBA00022737"/>
    </source>
</evidence>
<evidence type="ECO:0000256" key="1">
    <source>
        <dbReference type="ARBA" id="ARBA00022723"/>
    </source>
</evidence>
<dbReference type="GO" id="GO:0005737">
    <property type="term" value="C:cytoplasm"/>
    <property type="evidence" value="ECO:0007669"/>
    <property type="project" value="TreeGrafter"/>
</dbReference>
<feature type="compositionally biased region" description="Basic and acidic residues" evidence="8">
    <location>
        <begin position="260"/>
        <end position="272"/>
    </location>
</feature>
<keyword evidence="2" id="KW-0677">Repeat</keyword>
<protein>
    <recommendedName>
        <fullName evidence="6">DnaJ homolog 1, mitochondrial</fullName>
    </recommendedName>
</protein>
<dbReference type="InterPro" id="IPR002939">
    <property type="entry name" value="DnaJ_C"/>
</dbReference>
<dbReference type="GO" id="GO:0008270">
    <property type="term" value="F:zinc ion binding"/>
    <property type="evidence" value="ECO:0007669"/>
    <property type="project" value="UniProtKB-KW"/>
</dbReference>
<feature type="region of interest" description="Disordered" evidence="8">
    <location>
        <begin position="233"/>
        <end position="317"/>
    </location>
</feature>
<evidence type="ECO:0000256" key="6">
    <source>
        <dbReference type="ARBA" id="ARBA00072890"/>
    </source>
</evidence>
<dbReference type="EMBL" id="JADGJD010001738">
    <property type="protein sequence ID" value="KAJ3038375.1"/>
    <property type="molecule type" value="Genomic_DNA"/>
</dbReference>
<sequence length="317" mass="33704">MVAAKGGKRTVPVSRLERCKPCKGSGVKEGQKAKKCTACGGTGSMRITQGGFQFAMQCNACGGEGTTIPHSARCRSCEGHGLVEETTTVDVDIPAGVDTGTQVRLTGKGNVPDRGTGPAGDLYLEFQVEPSPLFDRSGADVLTTVTIPLSTALLGGSVRVPTVDGDVELTIEPGTQPFSKRILRGRGVPDITTSMRSSRKGDEIVTLRIEIPRKLSEEQREGLKRVFGVKLESKESKAEREGEGKGKKEEGKSTSPLDEGTDKTADRKDKKSGGSFFRSAFDRIKDIKEGLGKEEGSGKEGQDGKGREGKKEAKDSV</sequence>
<dbReference type="PROSITE" id="PS51188">
    <property type="entry name" value="ZF_CR"/>
    <property type="match status" value="1"/>
</dbReference>
<dbReference type="Pfam" id="PF01556">
    <property type="entry name" value="DnaJ_C"/>
    <property type="match status" value="1"/>
</dbReference>
<comment type="caution">
    <text evidence="10">The sequence shown here is derived from an EMBL/GenBank/DDBJ whole genome shotgun (WGS) entry which is preliminary data.</text>
</comment>
<dbReference type="AlphaFoldDB" id="A0AAD5S3X4"/>
<keyword evidence="4 7" id="KW-0862">Zinc</keyword>
<evidence type="ECO:0000256" key="8">
    <source>
        <dbReference type="SAM" id="MobiDB-lite"/>
    </source>
</evidence>
<reference evidence="10" key="1">
    <citation type="submission" date="2020-05" db="EMBL/GenBank/DDBJ databases">
        <title>Phylogenomic resolution of chytrid fungi.</title>
        <authorList>
            <person name="Stajich J.E."/>
            <person name="Amses K."/>
            <person name="Simmons R."/>
            <person name="Seto K."/>
            <person name="Myers J."/>
            <person name="Bonds A."/>
            <person name="Quandt C.A."/>
            <person name="Barry K."/>
            <person name="Liu P."/>
            <person name="Grigoriev I."/>
            <person name="Longcore J.E."/>
            <person name="James T.Y."/>
        </authorList>
    </citation>
    <scope>NUCLEOTIDE SEQUENCE</scope>
    <source>
        <strain evidence="10">JEL0318</strain>
    </source>
</reference>
<keyword evidence="1 7" id="KW-0479">Metal-binding</keyword>
<evidence type="ECO:0000256" key="3">
    <source>
        <dbReference type="ARBA" id="ARBA00022771"/>
    </source>
</evidence>
<proteinExistence type="predicted"/>
<dbReference type="PANTHER" id="PTHR43096">
    <property type="entry name" value="DNAJ HOMOLOG 1, MITOCHONDRIAL-RELATED"/>
    <property type="match status" value="1"/>
</dbReference>
<name>A0AAD5S3X4_9FUNG</name>
<feature type="domain" description="CR-type" evidence="9">
    <location>
        <begin position="6"/>
        <end position="86"/>
    </location>
</feature>
<dbReference type="CDD" id="cd10747">
    <property type="entry name" value="DnaJ_C"/>
    <property type="match status" value="1"/>
</dbReference>
<dbReference type="InterPro" id="IPR036410">
    <property type="entry name" value="HSP_DnaJ_Cys-rich_dom_sf"/>
</dbReference>
<dbReference type="GO" id="GO:0051082">
    <property type="term" value="F:unfolded protein binding"/>
    <property type="evidence" value="ECO:0007669"/>
    <property type="project" value="InterPro"/>
</dbReference>
<dbReference type="PANTHER" id="PTHR43096:SF52">
    <property type="entry name" value="DNAJ HOMOLOG 1, MITOCHONDRIAL-RELATED"/>
    <property type="match status" value="1"/>
</dbReference>
<dbReference type="SUPFAM" id="SSF57938">
    <property type="entry name" value="DnaJ/Hsp40 cysteine-rich domain"/>
    <property type="match status" value="1"/>
</dbReference>
<feature type="compositionally biased region" description="Basic and acidic residues" evidence="8">
    <location>
        <begin position="233"/>
        <end position="252"/>
    </location>
</feature>
<dbReference type="InterPro" id="IPR008971">
    <property type="entry name" value="HSP40/DnaJ_pept-bd"/>
</dbReference>
<feature type="zinc finger region" description="CR-type" evidence="7">
    <location>
        <begin position="6"/>
        <end position="86"/>
    </location>
</feature>
<dbReference type="Gene3D" id="2.10.230.10">
    <property type="entry name" value="Heat shock protein DnaJ, cysteine-rich domain"/>
    <property type="match status" value="1"/>
</dbReference>
<gene>
    <name evidence="10" type="ORF">HK097_003191</name>
</gene>
<evidence type="ECO:0000256" key="5">
    <source>
        <dbReference type="ARBA" id="ARBA00023186"/>
    </source>
</evidence>
<dbReference type="InterPro" id="IPR001305">
    <property type="entry name" value="HSP_DnaJ_Cys-rich_dom"/>
</dbReference>
<evidence type="ECO:0000259" key="9">
    <source>
        <dbReference type="PROSITE" id="PS51188"/>
    </source>
</evidence>
<dbReference type="Proteomes" id="UP001212841">
    <property type="component" value="Unassembled WGS sequence"/>
</dbReference>